<evidence type="ECO:0000259" key="4">
    <source>
        <dbReference type="Pfam" id="PF20936"/>
    </source>
</evidence>
<dbReference type="Pfam" id="PF25156">
    <property type="entry name" value="PNGase_A_C"/>
    <property type="match status" value="1"/>
</dbReference>
<evidence type="ECO:0000259" key="3">
    <source>
        <dbReference type="Pfam" id="PF13324"/>
    </source>
</evidence>
<evidence type="ECO:0000256" key="1">
    <source>
        <dbReference type="SAM" id="SignalP"/>
    </source>
</evidence>
<dbReference type="InterPro" id="IPR056948">
    <property type="entry name" value="PNGaseA_N"/>
</dbReference>
<dbReference type="HOGENOM" id="CLU_315477_0_0_1"/>
<feature type="domain" description="Cyclin-D1-binding protein 1-like N-terminal" evidence="3">
    <location>
        <begin position="610"/>
        <end position="745"/>
    </location>
</feature>
<dbReference type="STRING" id="745531.A0A0C3SAS3"/>
<dbReference type="Proteomes" id="UP000053257">
    <property type="component" value="Unassembled WGS sequence"/>
</dbReference>
<sequence length="926" mass="100387">MLTLSLVPALLFAGCVGAQPLVDFQVAQPPPLPQDAEQCTVQILQRTFGFSFGDPEIVNFTPPTDCGPIGSWAGISLNFTVTSNGTQFDRLGIFTFQNVEIWRTSTPEPTTGDGIIWTYLKDVTRFLPLFSKAGSFILQLDNLIETGLDGEYATTLHATFFASSAAHPPAPHADLIVPVTTLANNTGNDASVPPAFSLNITLPQNTVAVYAELLASGNGNEEFWYFNTANEFLGDLPSGTSFGNGPFREVRLLIDGLVAGTAFPYAVIFTGGIVPTAWRPITSYGALDLPSYFLDVTPFVPLLTDGKPHNFTLDVVSAETDHVINQNWFVSGLLQVVTDPSGKPTTGKINVYNASPFAVTSTTGSVADNGDVVVTVSATRDIHIESTIVSGSGKTTKAVFSQHLTYSNTQSFLNETFIQDIKQTATGAVLSTHNGVTSTLDDYQFPLNINITFQPPSGNSFVALFDHSYNRQILPSPFILGSTIQERQVANGFFEETANGNFGNGTSNNTFSYVDTKGNTFTRKVDSVNTTITFDQQGGSLSLSAKQQPGKGLQSKLTFTKPRLPGGRSALQALVVLAETCSSVKLALEGEHTTAIDSPSLDVLRKDYLSLLTLIYTSTTKASLVLRPSEPAYKASLAPVQDLTKHISALTTCAALFDKHGLILAREVQRHTASIIEHVRALAETLQRQGDASNKDYLVRTGAVHDAVEQIREELPADNNAAVQRKLLGDRDLLTDCLEEIQAMTNEKGDHDQDDESEDWDEDGLEELGFGSNKPLSAVELMRVKKCGELMRWTCALHKKILRDFQSKVFAGLPISSTDLLPEHSHQLLLAAEDLVASLYAPQDPAAVRHAVDTVNDKFQVFRVTLFGRTSQTVVAASQSIEERMGQVSISNFDVLPKTKLPHGYETSFQVLAKCISEASEETPPE</sequence>
<dbReference type="OrthoDB" id="1612078at2759"/>
<evidence type="ECO:0000313" key="6">
    <source>
        <dbReference type="Proteomes" id="UP000053257"/>
    </source>
</evidence>
<evidence type="ECO:0000313" key="5">
    <source>
        <dbReference type="EMBL" id="KIP09482.1"/>
    </source>
</evidence>
<reference evidence="5 6" key="1">
    <citation type="journal article" date="2014" name="PLoS Genet.">
        <title>Analysis of the Phlebiopsis gigantea genome, transcriptome and secretome provides insight into its pioneer colonization strategies of wood.</title>
        <authorList>
            <person name="Hori C."/>
            <person name="Ishida T."/>
            <person name="Igarashi K."/>
            <person name="Samejima M."/>
            <person name="Suzuki H."/>
            <person name="Master E."/>
            <person name="Ferreira P."/>
            <person name="Ruiz-Duenas F.J."/>
            <person name="Held B."/>
            <person name="Canessa P."/>
            <person name="Larrondo L.F."/>
            <person name="Schmoll M."/>
            <person name="Druzhinina I.S."/>
            <person name="Kubicek C.P."/>
            <person name="Gaskell J.A."/>
            <person name="Kersten P."/>
            <person name="St John F."/>
            <person name="Glasner J."/>
            <person name="Sabat G."/>
            <person name="Splinter BonDurant S."/>
            <person name="Syed K."/>
            <person name="Yadav J."/>
            <person name="Mgbeahuruike A.C."/>
            <person name="Kovalchuk A."/>
            <person name="Asiegbu F.O."/>
            <person name="Lackner G."/>
            <person name="Hoffmeister D."/>
            <person name="Rencoret J."/>
            <person name="Gutierrez A."/>
            <person name="Sun H."/>
            <person name="Lindquist E."/>
            <person name="Barry K."/>
            <person name="Riley R."/>
            <person name="Grigoriev I.V."/>
            <person name="Henrissat B."/>
            <person name="Kues U."/>
            <person name="Berka R.M."/>
            <person name="Martinez A.T."/>
            <person name="Covert S.F."/>
            <person name="Blanchette R.A."/>
            <person name="Cullen D."/>
        </authorList>
    </citation>
    <scope>NUCLEOTIDE SEQUENCE [LARGE SCALE GENOMIC DNA]</scope>
    <source>
        <strain evidence="5 6">11061_1 CR5-6</strain>
    </source>
</reference>
<protein>
    <recommendedName>
        <fullName evidence="7">Peptide-N4-(N-acetyl-beta-glucosaminyl)asparagine amidase A</fullName>
    </recommendedName>
</protein>
<organism evidence="5 6">
    <name type="scientific">Phlebiopsis gigantea (strain 11061_1 CR5-6)</name>
    <name type="common">White-rot fungus</name>
    <name type="synonym">Peniophora gigantea</name>
    <dbReference type="NCBI Taxonomy" id="745531"/>
    <lineage>
        <taxon>Eukaryota</taxon>
        <taxon>Fungi</taxon>
        <taxon>Dikarya</taxon>
        <taxon>Basidiomycota</taxon>
        <taxon>Agaricomycotina</taxon>
        <taxon>Agaricomycetes</taxon>
        <taxon>Polyporales</taxon>
        <taxon>Phanerochaetaceae</taxon>
        <taxon>Phlebiopsis</taxon>
    </lineage>
</organism>
<name>A0A0C3SAS3_PHLG1</name>
<accession>A0A0C3SAS3</accession>
<dbReference type="InterPro" id="IPR021102">
    <property type="entry name" value="PNGase_A"/>
</dbReference>
<dbReference type="EMBL" id="KN840465">
    <property type="protein sequence ID" value="KIP09482.1"/>
    <property type="molecule type" value="Genomic_DNA"/>
</dbReference>
<proteinExistence type="predicted"/>
<dbReference type="Gene3D" id="1.20.1420.10">
    <property type="entry name" value="Talin, central domain"/>
    <property type="match status" value="1"/>
</dbReference>
<gene>
    <name evidence="5" type="ORF">PHLGIDRAFT_116276</name>
</gene>
<keyword evidence="6" id="KW-1185">Reference proteome</keyword>
<dbReference type="Pfam" id="PF13324">
    <property type="entry name" value="GCIP_N"/>
    <property type="match status" value="1"/>
</dbReference>
<feature type="signal peptide" evidence="1">
    <location>
        <begin position="1"/>
        <end position="18"/>
    </location>
</feature>
<dbReference type="AlphaFoldDB" id="A0A0C3SAS3"/>
<keyword evidence="1" id="KW-0732">Signal</keyword>
<dbReference type="InterPro" id="IPR049317">
    <property type="entry name" value="GCIP-like_N"/>
</dbReference>
<feature type="chain" id="PRO_5002169502" description="Peptide-N4-(N-acetyl-beta-glucosaminyl)asparagine amidase A" evidence="1">
    <location>
        <begin position="19"/>
        <end position="926"/>
    </location>
</feature>
<dbReference type="Pfam" id="PF12222">
    <property type="entry name" value="PNGaseA"/>
    <property type="match status" value="1"/>
</dbReference>
<feature type="domain" description="Cyclin-D1-binding protein 1-like C-terminal" evidence="4">
    <location>
        <begin position="758"/>
        <end position="858"/>
    </location>
</feature>
<evidence type="ECO:0008006" key="7">
    <source>
        <dbReference type="Google" id="ProtNLM"/>
    </source>
</evidence>
<dbReference type="PANTHER" id="PTHR31104">
    <property type="entry name" value="PEPTIDE-N4-(N-ACETYL-BETA-GLUCOSAMINYL)ASPARAGINE AMIDASE A PROTEIN"/>
    <property type="match status" value="1"/>
</dbReference>
<dbReference type="Gene3D" id="1.20.1410.10">
    <property type="entry name" value="I/LWEQ domain"/>
    <property type="match status" value="1"/>
</dbReference>
<feature type="domain" description="Peptide N-acetyl-beta-D-glucosaminyl asparaginase amidase A N-terminal" evidence="2">
    <location>
        <begin position="29"/>
        <end position="354"/>
    </location>
</feature>
<evidence type="ECO:0000259" key="2">
    <source>
        <dbReference type="Pfam" id="PF12222"/>
    </source>
</evidence>
<dbReference type="InterPro" id="IPR049318">
    <property type="entry name" value="GCIP_C"/>
</dbReference>
<dbReference type="Pfam" id="PF20936">
    <property type="entry name" value="GCIP_C"/>
    <property type="match status" value="1"/>
</dbReference>